<name>A0ABV3SK96_9HYPH</name>
<feature type="region of interest" description="Disordered" evidence="1">
    <location>
        <begin position="1"/>
        <end position="23"/>
    </location>
</feature>
<organism evidence="2 3">
    <name type="scientific">Aquibium pacificus</name>
    <dbReference type="NCBI Taxonomy" id="3153579"/>
    <lineage>
        <taxon>Bacteria</taxon>
        <taxon>Pseudomonadati</taxon>
        <taxon>Pseudomonadota</taxon>
        <taxon>Alphaproteobacteria</taxon>
        <taxon>Hyphomicrobiales</taxon>
        <taxon>Phyllobacteriaceae</taxon>
        <taxon>Aquibium</taxon>
    </lineage>
</organism>
<proteinExistence type="predicted"/>
<evidence type="ECO:0000313" key="2">
    <source>
        <dbReference type="EMBL" id="MEX0406926.1"/>
    </source>
</evidence>
<protein>
    <submittedName>
        <fullName evidence="2">Uncharacterized protein</fullName>
    </submittedName>
</protein>
<evidence type="ECO:0000256" key="1">
    <source>
        <dbReference type="SAM" id="MobiDB-lite"/>
    </source>
</evidence>
<evidence type="ECO:0000313" key="3">
    <source>
        <dbReference type="Proteomes" id="UP001556692"/>
    </source>
</evidence>
<sequence>MNDNPSLQPDLRSDPASAEAETADTYELSLNPAEHSDLKAALASSPLAVLLDAAGHSEPCIRRVRSGRSLGCSCQTVPQPLDDAATAIGLAIRLAQMGAERQIPIPRGVLQALVRQVDAKNPAAILVWHWLARRGQVPARADVRPELRLVCERTQ</sequence>
<dbReference type="Proteomes" id="UP001556692">
    <property type="component" value="Unassembled WGS sequence"/>
</dbReference>
<gene>
    <name evidence="2" type="ORF">ABGN05_14780</name>
</gene>
<keyword evidence="3" id="KW-1185">Reference proteome</keyword>
<dbReference type="RefSeq" id="WP_367954806.1">
    <property type="nucleotide sequence ID" value="NZ_JBDPGJ010000003.1"/>
</dbReference>
<comment type="caution">
    <text evidence="2">The sequence shown here is derived from an EMBL/GenBank/DDBJ whole genome shotgun (WGS) entry which is preliminary data.</text>
</comment>
<reference evidence="2 3" key="1">
    <citation type="submission" date="2024-05" db="EMBL/GenBank/DDBJ databases">
        <authorList>
            <person name="Jiang F."/>
        </authorList>
    </citation>
    <scope>NUCLEOTIDE SEQUENCE [LARGE SCALE GENOMIC DNA]</scope>
    <source>
        <strain evidence="2 3">LZ166</strain>
    </source>
</reference>
<dbReference type="EMBL" id="JBDPGJ010000003">
    <property type="protein sequence ID" value="MEX0406926.1"/>
    <property type="molecule type" value="Genomic_DNA"/>
</dbReference>
<accession>A0ABV3SK96</accession>